<keyword evidence="2" id="KW-1185">Reference proteome</keyword>
<protein>
    <submittedName>
        <fullName evidence="1">NRDE family protein</fullName>
    </submittedName>
</protein>
<organism evidence="1 2">
    <name type="scientific">Algoriphagus confluentis</name>
    <dbReference type="NCBI Taxonomy" id="1697556"/>
    <lineage>
        <taxon>Bacteria</taxon>
        <taxon>Pseudomonadati</taxon>
        <taxon>Bacteroidota</taxon>
        <taxon>Cytophagia</taxon>
        <taxon>Cytophagales</taxon>
        <taxon>Cyclobacteriaceae</taxon>
        <taxon>Algoriphagus</taxon>
    </lineage>
</organism>
<accession>A0ABQ6PJF8</accession>
<dbReference type="Pfam" id="PF05742">
    <property type="entry name" value="TANGO2"/>
    <property type="match status" value="1"/>
</dbReference>
<dbReference type="InterPro" id="IPR008551">
    <property type="entry name" value="TANGO2"/>
</dbReference>
<dbReference type="PANTHER" id="PTHR17985:SF8">
    <property type="entry name" value="TRANSPORT AND GOLGI ORGANIZATION PROTEIN 2 HOMOLOG"/>
    <property type="match status" value="1"/>
</dbReference>
<proteinExistence type="predicted"/>
<gene>
    <name evidence="1" type="ORF">Aconfl_07420</name>
</gene>
<dbReference type="Proteomes" id="UP001338309">
    <property type="component" value="Unassembled WGS sequence"/>
</dbReference>
<comment type="caution">
    <text evidence="1">The sequence shown here is derived from an EMBL/GenBank/DDBJ whole genome shotgun (WGS) entry which is preliminary data.</text>
</comment>
<reference evidence="1 2" key="1">
    <citation type="submission" date="2023-08" db="EMBL/GenBank/DDBJ databases">
        <title>Draft genome sequence of Algoriphagus confluentis.</title>
        <authorList>
            <person name="Takatani N."/>
            <person name="Hosokawa M."/>
            <person name="Sawabe T."/>
        </authorList>
    </citation>
    <scope>NUCLEOTIDE SEQUENCE [LARGE SCALE GENOMIC DNA]</scope>
    <source>
        <strain evidence="1 2">NBRC 111222</strain>
    </source>
</reference>
<dbReference type="EMBL" id="BTPD01000002">
    <property type="protein sequence ID" value="GMQ28099.1"/>
    <property type="molecule type" value="Genomic_DNA"/>
</dbReference>
<name>A0ABQ6PJF8_9BACT</name>
<evidence type="ECO:0000313" key="1">
    <source>
        <dbReference type="EMBL" id="GMQ28099.1"/>
    </source>
</evidence>
<evidence type="ECO:0000313" key="2">
    <source>
        <dbReference type="Proteomes" id="UP001338309"/>
    </source>
</evidence>
<dbReference type="PANTHER" id="PTHR17985">
    <property type="entry name" value="SER/THR-RICH PROTEIN T10 IN DGCR REGION"/>
    <property type="match status" value="1"/>
</dbReference>
<dbReference type="RefSeq" id="WP_338222891.1">
    <property type="nucleotide sequence ID" value="NZ_BTPD01000002.1"/>
</dbReference>
<sequence length="248" mass="28548">MCLVAIAWKVHPNFPLLISANRDEFFDRPTSSLHQWEEGWYAGKDLRGGGTWMGFHPNGKWALLTNYRDFPQKNEARISRGKLVTDFLHSPLSPENYLDQVWEKRELFDGFNLLTAEGDRLYYVSNYGKGPQEILPGIHGLSNGLINDPWPKTELAKKQLMAVLPDPNPEILLDILKSEEKYPWELLPETGVPKEMEESLSAQLIRMPPNYGTVSATAVLRDPKGYTQLKERRFAWDLHQFSETMVQF</sequence>